<proteinExistence type="inferred from homology"/>
<comment type="function">
    <text evidence="8">Transfers a GMP moiety from GTP to Mo-molybdopterin (Mo-MPT) cofactor (Moco or molybdenum cofactor) to form Mo-molybdopterin guanine dinucleotide (Mo-MGD) cofactor.</text>
</comment>
<dbReference type="OrthoDB" id="9788394at2"/>
<dbReference type="EMBL" id="JYHV01000020">
    <property type="protein sequence ID" value="KJH81557.1"/>
    <property type="molecule type" value="Genomic_DNA"/>
</dbReference>
<dbReference type="InterPro" id="IPR029044">
    <property type="entry name" value="Nucleotide-diphossugar_trans"/>
</dbReference>
<evidence type="ECO:0000256" key="4">
    <source>
        <dbReference type="ARBA" id="ARBA00022741"/>
    </source>
</evidence>
<feature type="binding site" evidence="8">
    <location>
        <position position="27"/>
    </location>
    <ligand>
        <name>GTP</name>
        <dbReference type="ChEBI" id="CHEBI:37565"/>
    </ligand>
</feature>
<evidence type="ECO:0000256" key="2">
    <source>
        <dbReference type="ARBA" id="ARBA00022679"/>
    </source>
</evidence>
<feature type="binding site" evidence="8">
    <location>
        <begin position="14"/>
        <end position="16"/>
    </location>
    <ligand>
        <name>GTP</name>
        <dbReference type="ChEBI" id="CHEBI:37565"/>
    </ligand>
</feature>
<dbReference type="PANTHER" id="PTHR19136:SF81">
    <property type="entry name" value="MOLYBDENUM COFACTOR GUANYLYLTRANSFERASE"/>
    <property type="match status" value="1"/>
</dbReference>
<comment type="subunit">
    <text evidence="8">Monomer.</text>
</comment>
<dbReference type="SUPFAM" id="SSF53448">
    <property type="entry name" value="Nucleotide-diphospho-sugar transferases"/>
    <property type="match status" value="1"/>
</dbReference>
<dbReference type="GO" id="GO:1902758">
    <property type="term" value="P:bis(molybdopterin guanine dinucleotide)molybdenum biosynthetic process"/>
    <property type="evidence" value="ECO:0007669"/>
    <property type="project" value="TreeGrafter"/>
</dbReference>
<name>A0A0D9ALD8_STUST</name>
<sequence>MQQRRLADCSILLLAGGRGQRMGGQDKGLVEWHGKPLVAWPYRIARPLTDDLLVSCNRNQQRYAAFSDRLVCDDEPDFPGPLAGIRAGLAAARHHWLMVLPCDAPLIDEALLIQLYKSARAEPGKAVMARRDTQWEPLFCVIPSDLAPAIEIAWHAGERSNRKILLELGARALDLDADDPRLANLNSPELLSERAPPQGT</sequence>
<dbReference type="InterPro" id="IPR025877">
    <property type="entry name" value="MobA-like_NTP_Trfase"/>
</dbReference>
<feature type="binding site" evidence="8">
    <location>
        <position position="103"/>
    </location>
    <ligand>
        <name>GTP</name>
        <dbReference type="ChEBI" id="CHEBI:37565"/>
    </ligand>
</feature>
<dbReference type="NCBIfam" id="TIGR02665">
    <property type="entry name" value="molyb_mobA"/>
    <property type="match status" value="1"/>
</dbReference>
<feature type="binding site" evidence="8">
    <location>
        <position position="103"/>
    </location>
    <ligand>
        <name>Mg(2+)</name>
        <dbReference type="ChEBI" id="CHEBI:18420"/>
    </ligand>
</feature>
<dbReference type="PATRIC" id="fig|316.101.peg.1758"/>
<evidence type="ECO:0000256" key="3">
    <source>
        <dbReference type="ARBA" id="ARBA00022723"/>
    </source>
</evidence>
<comment type="subcellular location">
    <subcellularLocation>
        <location evidence="8">Cytoplasm</location>
    </subcellularLocation>
</comment>
<dbReference type="AlphaFoldDB" id="A0A0D9ALD8"/>
<keyword evidence="5 8" id="KW-0460">Magnesium</keyword>
<organism evidence="10 11">
    <name type="scientific">Stutzerimonas stutzeri</name>
    <name type="common">Pseudomonas stutzeri</name>
    <dbReference type="NCBI Taxonomy" id="316"/>
    <lineage>
        <taxon>Bacteria</taxon>
        <taxon>Pseudomonadati</taxon>
        <taxon>Pseudomonadota</taxon>
        <taxon>Gammaproteobacteria</taxon>
        <taxon>Pseudomonadales</taxon>
        <taxon>Pseudomonadaceae</taxon>
        <taxon>Stutzerimonas</taxon>
    </lineage>
</organism>
<comment type="caution">
    <text evidence="10">The sequence shown here is derived from an EMBL/GenBank/DDBJ whole genome shotgun (WGS) entry which is preliminary data.</text>
</comment>
<evidence type="ECO:0000313" key="11">
    <source>
        <dbReference type="Proteomes" id="UP000032487"/>
    </source>
</evidence>
<evidence type="ECO:0000256" key="5">
    <source>
        <dbReference type="ARBA" id="ARBA00022842"/>
    </source>
</evidence>
<dbReference type="InterPro" id="IPR013482">
    <property type="entry name" value="Molybde_CF_guanTrfase"/>
</dbReference>
<keyword evidence="6 8" id="KW-0342">GTP-binding</keyword>
<reference evidence="10 11" key="1">
    <citation type="submission" date="2015-02" db="EMBL/GenBank/DDBJ databases">
        <title>Draft genome sequence of Pseudomonas stutzeri NT0128 isolated from wheat (Triticum turgidum) rhizosphere.</title>
        <authorList>
            <person name="Tovi N."/>
            <person name="Frenk S."/>
            <person name="Hadar Y."/>
            <person name="Minz D."/>
        </authorList>
    </citation>
    <scope>NUCLEOTIDE SEQUENCE [LARGE SCALE GENOMIC DNA]</scope>
    <source>
        <strain evidence="10 11">NT0128</strain>
    </source>
</reference>
<protein>
    <recommendedName>
        <fullName evidence="8">Molybdenum cofactor guanylyltransferase</fullName>
        <shortName evidence="8">MoCo guanylyltransferase</shortName>
        <ecNumber evidence="8">2.7.7.77</ecNumber>
    </recommendedName>
    <alternativeName>
        <fullName evidence="8">GTP:molybdopterin guanylyltransferase</fullName>
    </alternativeName>
    <alternativeName>
        <fullName evidence="8">Mo-MPT guanylyltransferase</fullName>
    </alternativeName>
    <alternativeName>
        <fullName evidence="8">Molybdopterin guanylyltransferase</fullName>
    </alternativeName>
    <alternativeName>
        <fullName evidence="8">Molybdopterin-guanine dinucleotide synthase</fullName>
        <shortName evidence="8">MGD synthase</shortName>
    </alternativeName>
</protein>
<evidence type="ECO:0000313" key="10">
    <source>
        <dbReference type="EMBL" id="KJH81557.1"/>
    </source>
</evidence>
<gene>
    <name evidence="8" type="primary">mobA</name>
    <name evidence="10" type="ORF">UF78_11955</name>
</gene>
<dbReference type="CDD" id="cd02503">
    <property type="entry name" value="MobA"/>
    <property type="match status" value="1"/>
</dbReference>
<comment type="caution">
    <text evidence="8">Lacks conserved residue(s) required for the propagation of feature annotation.</text>
</comment>
<keyword evidence="1 8" id="KW-0963">Cytoplasm</keyword>
<dbReference type="Pfam" id="PF12804">
    <property type="entry name" value="NTP_transf_3"/>
    <property type="match status" value="1"/>
</dbReference>
<comment type="similarity">
    <text evidence="8">Belongs to the MobA family.</text>
</comment>
<dbReference type="GO" id="GO:0005525">
    <property type="term" value="F:GTP binding"/>
    <property type="evidence" value="ECO:0007669"/>
    <property type="project" value="UniProtKB-UniRule"/>
</dbReference>
<comment type="catalytic activity">
    <reaction evidence="8">
        <text>Mo-molybdopterin + GTP + H(+) = Mo-molybdopterin guanine dinucleotide + diphosphate</text>
        <dbReference type="Rhea" id="RHEA:34243"/>
        <dbReference type="ChEBI" id="CHEBI:15378"/>
        <dbReference type="ChEBI" id="CHEBI:33019"/>
        <dbReference type="ChEBI" id="CHEBI:37565"/>
        <dbReference type="ChEBI" id="CHEBI:71302"/>
        <dbReference type="ChEBI" id="CHEBI:71310"/>
        <dbReference type="EC" id="2.7.7.77"/>
    </reaction>
</comment>
<dbReference type="Proteomes" id="UP000032487">
    <property type="component" value="Unassembled WGS sequence"/>
</dbReference>
<evidence type="ECO:0000256" key="6">
    <source>
        <dbReference type="ARBA" id="ARBA00023134"/>
    </source>
</evidence>
<accession>A0A0D9ALD8</accession>
<dbReference type="HAMAP" id="MF_00316">
    <property type="entry name" value="MobA"/>
    <property type="match status" value="1"/>
</dbReference>
<evidence type="ECO:0000256" key="8">
    <source>
        <dbReference type="HAMAP-Rule" id="MF_00316"/>
    </source>
</evidence>
<keyword evidence="2 8" id="KW-0808">Transferase</keyword>
<dbReference type="GO" id="GO:0005737">
    <property type="term" value="C:cytoplasm"/>
    <property type="evidence" value="ECO:0007669"/>
    <property type="project" value="UniProtKB-SubCell"/>
</dbReference>
<evidence type="ECO:0000256" key="7">
    <source>
        <dbReference type="ARBA" id="ARBA00023150"/>
    </source>
</evidence>
<comment type="domain">
    <text evidence="8">The N-terminal domain determines nucleotide recognition and specific binding, while the C-terminal domain determines the specific binding to the target protein.</text>
</comment>
<dbReference type="Gene3D" id="3.90.550.10">
    <property type="entry name" value="Spore Coat Polysaccharide Biosynthesis Protein SpsA, Chain A"/>
    <property type="match status" value="1"/>
</dbReference>
<keyword evidence="3 8" id="KW-0479">Metal-binding</keyword>
<dbReference type="PANTHER" id="PTHR19136">
    <property type="entry name" value="MOLYBDENUM COFACTOR GUANYLYLTRANSFERASE"/>
    <property type="match status" value="1"/>
</dbReference>
<dbReference type="EC" id="2.7.7.77" evidence="8"/>
<keyword evidence="4 8" id="KW-0547">Nucleotide-binding</keyword>
<feature type="binding site" evidence="8">
    <location>
        <position position="73"/>
    </location>
    <ligand>
        <name>GTP</name>
        <dbReference type="ChEBI" id="CHEBI:37565"/>
    </ligand>
</feature>
<evidence type="ECO:0000259" key="9">
    <source>
        <dbReference type="Pfam" id="PF12804"/>
    </source>
</evidence>
<comment type="cofactor">
    <cofactor evidence="8">
        <name>Mg(2+)</name>
        <dbReference type="ChEBI" id="CHEBI:18420"/>
    </cofactor>
</comment>
<dbReference type="GO" id="GO:0061603">
    <property type="term" value="F:molybdenum cofactor guanylyltransferase activity"/>
    <property type="evidence" value="ECO:0007669"/>
    <property type="project" value="UniProtKB-EC"/>
</dbReference>
<dbReference type="GO" id="GO:0046872">
    <property type="term" value="F:metal ion binding"/>
    <property type="evidence" value="ECO:0007669"/>
    <property type="project" value="UniProtKB-KW"/>
</dbReference>
<evidence type="ECO:0000256" key="1">
    <source>
        <dbReference type="ARBA" id="ARBA00022490"/>
    </source>
</evidence>
<keyword evidence="7 8" id="KW-0501">Molybdenum cofactor biosynthesis</keyword>
<dbReference type="RefSeq" id="WP_045162442.1">
    <property type="nucleotide sequence ID" value="NZ_JYHV01000020.1"/>
</dbReference>
<feature type="domain" description="MobA-like NTP transferase" evidence="9">
    <location>
        <begin position="12"/>
        <end position="168"/>
    </location>
</feature>